<protein>
    <recommendedName>
        <fullName evidence="5">Deoxyuridine 5'-triphosphate nucleotidohydrolase</fullName>
        <shortName evidence="5">dUTPase</shortName>
        <ecNumber evidence="5">3.6.1.23</ecNumber>
    </recommendedName>
    <alternativeName>
        <fullName evidence="5">dUTP pyrophosphatase</fullName>
    </alternativeName>
</protein>
<dbReference type="STRING" id="158441.A0A226CXY1"/>
<dbReference type="PANTHER" id="PTHR11241:SF0">
    <property type="entry name" value="DEOXYURIDINE 5'-TRIPHOSPHATE NUCLEOTIDOHYDROLASE"/>
    <property type="match status" value="1"/>
</dbReference>
<dbReference type="EC" id="3.6.1.23" evidence="5"/>
<comment type="function">
    <text evidence="5">Involved in nucleotide metabolism via production of dUMP, the immediate precursor of thymidine nucleotides, and decreases the intracellular concentration of dUTP so that uracil cannot be incorporated into DNA.</text>
</comment>
<organism evidence="7 8">
    <name type="scientific">Folsomia candida</name>
    <name type="common">Springtail</name>
    <dbReference type="NCBI Taxonomy" id="158441"/>
    <lineage>
        <taxon>Eukaryota</taxon>
        <taxon>Metazoa</taxon>
        <taxon>Ecdysozoa</taxon>
        <taxon>Arthropoda</taxon>
        <taxon>Hexapoda</taxon>
        <taxon>Collembola</taxon>
        <taxon>Entomobryomorpha</taxon>
        <taxon>Isotomoidea</taxon>
        <taxon>Isotomidae</taxon>
        <taxon>Proisotominae</taxon>
        <taxon>Folsomia</taxon>
    </lineage>
</organism>
<evidence type="ECO:0000259" key="6">
    <source>
        <dbReference type="Pfam" id="PF00692"/>
    </source>
</evidence>
<name>A0A226CXY1_FOLCA</name>
<evidence type="ECO:0000313" key="7">
    <source>
        <dbReference type="EMBL" id="OXA37464.1"/>
    </source>
</evidence>
<dbReference type="Pfam" id="PF00692">
    <property type="entry name" value="dUTPase"/>
    <property type="match status" value="1"/>
</dbReference>
<dbReference type="Gene3D" id="2.60.40.3770">
    <property type="match status" value="1"/>
</dbReference>
<reference evidence="7 8" key="1">
    <citation type="submission" date="2015-12" db="EMBL/GenBank/DDBJ databases">
        <title>The genome of Folsomia candida.</title>
        <authorList>
            <person name="Faddeeva A."/>
            <person name="Derks M.F."/>
            <person name="Anvar Y."/>
            <person name="Smit S."/>
            <person name="Van Straalen N."/>
            <person name="Roelofs D."/>
        </authorList>
    </citation>
    <scope>NUCLEOTIDE SEQUENCE [LARGE SCALE GENOMIC DNA]</scope>
    <source>
        <strain evidence="7 8">VU population</strain>
        <tissue evidence="7">Whole body</tissue>
    </source>
</reference>
<dbReference type="GO" id="GO:0006226">
    <property type="term" value="P:dUMP biosynthetic process"/>
    <property type="evidence" value="ECO:0007669"/>
    <property type="project" value="UniProtKB-UniRule"/>
</dbReference>
<keyword evidence="5" id="KW-0460">Magnesium</keyword>
<accession>A0A226CXY1</accession>
<dbReference type="Gene3D" id="2.70.40.10">
    <property type="match status" value="1"/>
</dbReference>
<dbReference type="GO" id="GO:0004170">
    <property type="term" value="F:dUTP diphosphatase activity"/>
    <property type="evidence" value="ECO:0007669"/>
    <property type="project" value="UniProtKB-UniRule"/>
</dbReference>
<dbReference type="EMBL" id="LNIX01000056">
    <property type="protein sequence ID" value="OXA37464.1"/>
    <property type="molecule type" value="Genomic_DNA"/>
</dbReference>
<comment type="caution">
    <text evidence="7">The sequence shown here is derived from an EMBL/GenBank/DDBJ whole genome shotgun (WGS) entry which is preliminary data.</text>
</comment>
<evidence type="ECO:0000256" key="1">
    <source>
        <dbReference type="ARBA" id="ARBA00005142"/>
    </source>
</evidence>
<dbReference type="InterPro" id="IPR008181">
    <property type="entry name" value="dUTPase"/>
</dbReference>
<dbReference type="InterPro" id="IPR029054">
    <property type="entry name" value="dUTPase-like"/>
</dbReference>
<dbReference type="GO" id="GO:0046081">
    <property type="term" value="P:dUTP catabolic process"/>
    <property type="evidence" value="ECO:0007669"/>
    <property type="project" value="UniProtKB-UniRule"/>
</dbReference>
<dbReference type="InterPro" id="IPR033704">
    <property type="entry name" value="dUTPase_trimeric"/>
</dbReference>
<dbReference type="SUPFAM" id="SSF51283">
    <property type="entry name" value="dUTPase-like"/>
    <property type="match status" value="1"/>
</dbReference>
<evidence type="ECO:0000256" key="5">
    <source>
        <dbReference type="RuleBase" id="RU367024"/>
    </source>
</evidence>
<evidence type="ECO:0000256" key="3">
    <source>
        <dbReference type="ARBA" id="ARBA00022801"/>
    </source>
</evidence>
<evidence type="ECO:0000313" key="8">
    <source>
        <dbReference type="Proteomes" id="UP000198287"/>
    </source>
</evidence>
<gene>
    <name evidence="7" type="ORF">Fcan01_27755</name>
</gene>
<dbReference type="AlphaFoldDB" id="A0A226CXY1"/>
<keyword evidence="8" id="KW-1185">Reference proteome</keyword>
<evidence type="ECO:0000256" key="2">
    <source>
        <dbReference type="ARBA" id="ARBA00006581"/>
    </source>
</evidence>
<evidence type="ECO:0000256" key="4">
    <source>
        <dbReference type="ARBA" id="ARBA00023080"/>
    </source>
</evidence>
<comment type="pathway">
    <text evidence="1 5">Pyrimidine metabolism; dUMP biosynthesis; dUMP from dCTP (dUTP route): step 2/2.</text>
</comment>
<proteinExistence type="inferred from homology"/>
<keyword evidence="4 5" id="KW-0546">Nucleotide metabolism</keyword>
<comment type="cofactor">
    <cofactor evidence="5">
        <name>Mg(2+)</name>
        <dbReference type="ChEBI" id="CHEBI:18420"/>
    </cofactor>
</comment>
<sequence>MAQAQVQKRSKAKIPIVEILDDEDLTKVDSQDLQDAAYPLILGSKLASGLDIISRHEYILPPRSTTQIDTELIIRVPPNHYGRIVDRSSLSIRGLSIGGGVIDQDYKGHVSIIIHNLRDVTQIIEKWEKYAQLILERCTLPKDVIWANGMGIILSSHVEGERREFGLGSTGRFVAGATLFMHLETDGCPATATLECLKASFFTSMQIPAKATTLQIIMNLDHPDIDLECTAKCGSSYLPLHIKGHLEYLHYIDMRSYHSDVHHEPMMEKLAKFRAVYRDFGL</sequence>
<comment type="similarity">
    <text evidence="2 5">Belongs to the dUTPase family.</text>
</comment>
<dbReference type="PANTHER" id="PTHR11241">
    <property type="entry name" value="DEOXYURIDINE 5'-TRIPHOSPHATE NUCLEOTIDOHYDROLASE"/>
    <property type="match status" value="1"/>
</dbReference>
<dbReference type="InterPro" id="IPR036157">
    <property type="entry name" value="dUTPase-like_sf"/>
</dbReference>
<feature type="domain" description="dUTPase-like" evidence="6">
    <location>
        <begin position="43"/>
        <end position="139"/>
    </location>
</feature>
<dbReference type="OrthoDB" id="419889at2759"/>
<dbReference type="GO" id="GO:0000287">
    <property type="term" value="F:magnesium ion binding"/>
    <property type="evidence" value="ECO:0007669"/>
    <property type="project" value="UniProtKB-UniRule"/>
</dbReference>
<dbReference type="CDD" id="cd07557">
    <property type="entry name" value="trimeric_dUTPase"/>
    <property type="match status" value="1"/>
</dbReference>
<keyword evidence="3 5" id="KW-0378">Hydrolase</keyword>
<dbReference type="Proteomes" id="UP000198287">
    <property type="component" value="Unassembled WGS sequence"/>
</dbReference>
<comment type="catalytic activity">
    <reaction evidence="5">
        <text>dUTP + H2O = dUMP + diphosphate + H(+)</text>
        <dbReference type="Rhea" id="RHEA:10248"/>
        <dbReference type="ChEBI" id="CHEBI:15377"/>
        <dbReference type="ChEBI" id="CHEBI:15378"/>
        <dbReference type="ChEBI" id="CHEBI:33019"/>
        <dbReference type="ChEBI" id="CHEBI:61555"/>
        <dbReference type="ChEBI" id="CHEBI:246422"/>
        <dbReference type="EC" id="3.6.1.23"/>
    </reaction>
</comment>
<keyword evidence="5" id="KW-0479">Metal-binding</keyword>
<dbReference type="UniPathway" id="UPA00610">
    <property type="reaction ID" value="UER00666"/>
</dbReference>